<proteinExistence type="predicted"/>
<protein>
    <recommendedName>
        <fullName evidence="4">DUF4230 domain-containing protein</fullName>
    </recommendedName>
</protein>
<name>A0ABT6ZB66_9MICO</name>
<gene>
    <name evidence="2" type="ORF">QNI14_02920</name>
</gene>
<feature type="transmembrane region" description="Helical" evidence="1">
    <location>
        <begin position="7"/>
        <end position="28"/>
    </location>
</feature>
<accession>A0ABT6ZB66</accession>
<dbReference type="Proteomes" id="UP001321481">
    <property type="component" value="Unassembled WGS sequence"/>
</dbReference>
<organism evidence="2 3">
    <name type="scientific">Microbacterium dauci</name>
    <dbReference type="NCBI Taxonomy" id="3048008"/>
    <lineage>
        <taxon>Bacteria</taxon>
        <taxon>Bacillati</taxon>
        <taxon>Actinomycetota</taxon>
        <taxon>Actinomycetes</taxon>
        <taxon>Micrococcales</taxon>
        <taxon>Microbacteriaceae</taxon>
        <taxon>Microbacterium</taxon>
    </lineage>
</organism>
<dbReference type="EMBL" id="JASJND010000001">
    <property type="protein sequence ID" value="MDJ1113399.1"/>
    <property type="molecule type" value="Genomic_DNA"/>
</dbReference>
<evidence type="ECO:0008006" key="4">
    <source>
        <dbReference type="Google" id="ProtNLM"/>
    </source>
</evidence>
<evidence type="ECO:0000313" key="2">
    <source>
        <dbReference type="EMBL" id="MDJ1113399.1"/>
    </source>
</evidence>
<keyword evidence="1" id="KW-1133">Transmembrane helix</keyword>
<keyword evidence="1" id="KW-0812">Transmembrane</keyword>
<reference evidence="2 3" key="1">
    <citation type="submission" date="2023-05" db="EMBL/GenBank/DDBJ databases">
        <title>Microbacterium dauci sp.nov., Isolated from Carrot Rhizosphere Soil.</title>
        <authorList>
            <person name="Xiao Z."/>
            <person name="Zheng J."/>
        </authorList>
    </citation>
    <scope>NUCLEOTIDE SEQUENCE [LARGE SCALE GENOMIC DNA]</scope>
    <source>
        <strain evidence="2 3">LX3-4</strain>
    </source>
</reference>
<evidence type="ECO:0000313" key="3">
    <source>
        <dbReference type="Proteomes" id="UP001321481"/>
    </source>
</evidence>
<keyword evidence="1" id="KW-0472">Membrane</keyword>
<evidence type="ECO:0000256" key="1">
    <source>
        <dbReference type="SAM" id="Phobius"/>
    </source>
</evidence>
<keyword evidence="3" id="KW-1185">Reference proteome</keyword>
<dbReference type="RefSeq" id="WP_283714694.1">
    <property type="nucleotide sequence ID" value="NZ_JASJND010000001.1"/>
</dbReference>
<comment type="caution">
    <text evidence="2">The sequence shown here is derived from an EMBL/GenBank/DDBJ whole genome shotgun (WGS) entry which is preliminary data.</text>
</comment>
<sequence length="210" mass="22726">MRAQLRIIGVAIAAIAVVGLAGLVLLLATGVVGPFARVGLGVQTESRSSQVIEAVSKEEEVVLLSLGIQGIEEKSSTSSFFGVEVPGSDRTAFLRYEFRAKLGIDRQSVEIEPIGEDGFRVTIPEFTFIGHEFVSEDGQPFKMAVESGGVLSFVTPEIDEAEMINEILSEGARAEYIDLNREDLQTQAQVFYSGIIHGVEPAADLEFVFE</sequence>